<proteinExistence type="predicted"/>
<reference evidence="3" key="1">
    <citation type="submission" date="2020-12" db="EMBL/GenBank/DDBJ databases">
        <title>Bacterial taxonomy.</title>
        <authorList>
            <person name="Pan X."/>
        </authorList>
    </citation>
    <scope>NUCLEOTIDE SEQUENCE</scope>
    <source>
        <strain evidence="3">B2012</strain>
    </source>
</reference>
<accession>A0A934MJ21</accession>
<evidence type="ECO:0000313" key="3">
    <source>
        <dbReference type="EMBL" id="MBJ3777806.1"/>
    </source>
</evidence>
<feature type="compositionally biased region" description="Low complexity" evidence="1">
    <location>
        <begin position="33"/>
        <end position="46"/>
    </location>
</feature>
<gene>
    <name evidence="3" type="ORF">JCR33_19015</name>
</gene>
<name>A0A934MJ21_9HYPH</name>
<dbReference type="Proteomes" id="UP000609531">
    <property type="component" value="Unassembled WGS sequence"/>
</dbReference>
<feature type="compositionally biased region" description="Pro residues" evidence="1">
    <location>
        <begin position="47"/>
        <end position="70"/>
    </location>
</feature>
<evidence type="ECO:0000259" key="2">
    <source>
        <dbReference type="PROSITE" id="PS50828"/>
    </source>
</evidence>
<dbReference type="InterPro" id="IPR002625">
    <property type="entry name" value="Smr_dom"/>
</dbReference>
<feature type="region of interest" description="Disordered" evidence="1">
    <location>
        <begin position="24"/>
        <end position="81"/>
    </location>
</feature>
<comment type="caution">
    <text evidence="3">The sequence shown here is derived from an EMBL/GenBank/DDBJ whole genome shotgun (WGS) entry which is preliminary data.</text>
</comment>
<dbReference type="PANTHER" id="PTHR35562:SF2">
    <property type="entry name" value="DNA ENDONUCLEASE SMRA-RELATED"/>
    <property type="match status" value="1"/>
</dbReference>
<dbReference type="PROSITE" id="PS50828">
    <property type="entry name" value="SMR"/>
    <property type="match status" value="1"/>
</dbReference>
<dbReference type="Pfam" id="PF01713">
    <property type="entry name" value="Smr"/>
    <property type="match status" value="1"/>
</dbReference>
<dbReference type="SMART" id="SM00463">
    <property type="entry name" value="SMR"/>
    <property type="match status" value="1"/>
</dbReference>
<dbReference type="InterPro" id="IPR036063">
    <property type="entry name" value="Smr_dom_sf"/>
</dbReference>
<dbReference type="Gene3D" id="3.30.1370.110">
    <property type="match status" value="1"/>
</dbReference>
<dbReference type="PANTHER" id="PTHR35562">
    <property type="entry name" value="DNA ENDONUCLEASE SMRA-RELATED"/>
    <property type="match status" value="1"/>
</dbReference>
<dbReference type="EMBL" id="JAEKJA010000020">
    <property type="protein sequence ID" value="MBJ3777806.1"/>
    <property type="molecule type" value="Genomic_DNA"/>
</dbReference>
<evidence type="ECO:0000313" key="4">
    <source>
        <dbReference type="Proteomes" id="UP000609531"/>
    </source>
</evidence>
<dbReference type="SUPFAM" id="SSF160443">
    <property type="entry name" value="SMR domain-like"/>
    <property type="match status" value="1"/>
</dbReference>
<evidence type="ECO:0000256" key="1">
    <source>
        <dbReference type="SAM" id="MobiDB-lite"/>
    </source>
</evidence>
<feature type="domain" description="Smr" evidence="2">
    <location>
        <begin position="92"/>
        <end position="175"/>
    </location>
</feature>
<protein>
    <submittedName>
        <fullName evidence="3">Smr/MutS family protein</fullName>
    </submittedName>
</protein>
<organism evidence="3 4">
    <name type="scientific">Acuticoccus mangrovi</name>
    <dbReference type="NCBI Taxonomy" id="2796142"/>
    <lineage>
        <taxon>Bacteria</taxon>
        <taxon>Pseudomonadati</taxon>
        <taxon>Pseudomonadota</taxon>
        <taxon>Alphaproteobacteria</taxon>
        <taxon>Hyphomicrobiales</taxon>
        <taxon>Amorphaceae</taxon>
        <taxon>Acuticoccus</taxon>
    </lineage>
</organism>
<keyword evidence="4" id="KW-1185">Reference proteome</keyword>
<sequence>MKKRTLSARERALWDLVARTVKPLKPEKAAKEVVPPAVPTADAAPENPAPAPTPPAPPAAKPIKRLPPPTGDIDRKTRRKLARGSVRIDGRIDLHGMTQEEAHRALAGFIERSAARRHKVVLVITGKGSGGEGRGILRKSVPHWLTGRELTPHVVSFGPAHPNHGGDGALYVRLRSRG</sequence>
<dbReference type="RefSeq" id="WP_198883702.1">
    <property type="nucleotide sequence ID" value="NZ_JAEKJA010000020.1"/>
</dbReference>
<dbReference type="AlphaFoldDB" id="A0A934MJ21"/>